<accession>A0A167ISS9</accession>
<dbReference type="SUPFAM" id="SSF53927">
    <property type="entry name" value="Cytidine deaminase-like"/>
    <property type="match status" value="1"/>
</dbReference>
<dbReference type="Proteomes" id="UP000243498">
    <property type="component" value="Unassembled WGS sequence"/>
</dbReference>
<dbReference type="STRING" id="1081105.A0A167ISS9"/>
<dbReference type="OrthoDB" id="252265at2759"/>
<dbReference type="GO" id="GO:0006139">
    <property type="term" value="P:nucleobase-containing compound metabolic process"/>
    <property type="evidence" value="ECO:0007669"/>
    <property type="project" value="UniProtKB-ARBA"/>
</dbReference>
<organism evidence="2 3">
    <name type="scientific">Metarhizium rileyi (strain RCEF 4871)</name>
    <name type="common">Nomuraea rileyi</name>
    <dbReference type="NCBI Taxonomy" id="1649241"/>
    <lineage>
        <taxon>Eukaryota</taxon>
        <taxon>Fungi</taxon>
        <taxon>Dikarya</taxon>
        <taxon>Ascomycota</taxon>
        <taxon>Pezizomycotina</taxon>
        <taxon>Sordariomycetes</taxon>
        <taxon>Hypocreomycetidae</taxon>
        <taxon>Hypocreales</taxon>
        <taxon>Clavicipitaceae</taxon>
        <taxon>Metarhizium</taxon>
    </lineage>
</organism>
<dbReference type="PANTHER" id="PTHR11079">
    <property type="entry name" value="CYTOSINE DEAMINASE FAMILY MEMBER"/>
    <property type="match status" value="1"/>
</dbReference>
<dbReference type="OMA" id="YSMELPS"/>
<sequence length="238" mass="26348">MDQGRQTGNGTEAYKMTGNTACVSHYWNRPASSSPSIPSSILHTHILVGLSPNKMIMAQTIDDPHPVLERNHHHSFMEYALEQAKRSPTSPPKFCVGAVLVDPQRNRILSTGYSMELPSPAGDEGNTHAEQCCFIKVAQAHNLPLAHAEDYIQDVLPADAVLYTTVEPCNERLSGNTTCIERILKLKNVIRTVYVGIREPSTSVRGNDGLTRLQEEGIRVRVTGDMKDCILRTLTTER</sequence>
<dbReference type="Gene3D" id="3.40.140.10">
    <property type="entry name" value="Cytidine Deaminase, domain 2"/>
    <property type="match status" value="1"/>
</dbReference>
<dbReference type="Pfam" id="PF18785">
    <property type="entry name" value="Inv-AAD"/>
    <property type="match status" value="1"/>
</dbReference>
<evidence type="ECO:0000313" key="2">
    <source>
        <dbReference type="EMBL" id="OAA49397.1"/>
    </source>
</evidence>
<dbReference type="InterPro" id="IPR016193">
    <property type="entry name" value="Cytidine_deaminase-like"/>
</dbReference>
<dbReference type="InterPro" id="IPR002125">
    <property type="entry name" value="CMP_dCMP_dom"/>
</dbReference>
<dbReference type="PANTHER" id="PTHR11079:SF162">
    <property type="entry name" value="RIBOFLAVIN BIOSYNTHESIS PROTEIN PYRD, CHLOROPLASTIC"/>
    <property type="match status" value="1"/>
</dbReference>
<proteinExistence type="predicted"/>
<reference evidence="2 3" key="1">
    <citation type="journal article" date="2016" name="Genome Biol. Evol.">
        <title>Divergent and convergent evolution of fungal pathogenicity.</title>
        <authorList>
            <person name="Shang Y."/>
            <person name="Xiao G."/>
            <person name="Zheng P."/>
            <person name="Cen K."/>
            <person name="Zhan S."/>
            <person name="Wang C."/>
        </authorList>
    </citation>
    <scope>NUCLEOTIDE SEQUENCE [LARGE SCALE GENOMIC DNA]</scope>
    <source>
        <strain evidence="2 3">RCEF 4871</strain>
    </source>
</reference>
<gene>
    <name evidence="2" type="ORF">NOR_01320</name>
</gene>
<keyword evidence="3" id="KW-1185">Reference proteome</keyword>
<evidence type="ECO:0000313" key="3">
    <source>
        <dbReference type="Proteomes" id="UP000243498"/>
    </source>
</evidence>
<name>A0A167ISS9_METRR</name>
<dbReference type="PROSITE" id="PS51747">
    <property type="entry name" value="CYT_DCMP_DEAMINASES_2"/>
    <property type="match status" value="1"/>
</dbReference>
<evidence type="ECO:0000259" key="1">
    <source>
        <dbReference type="PROSITE" id="PS51747"/>
    </source>
</evidence>
<dbReference type="GO" id="GO:0008835">
    <property type="term" value="F:diaminohydroxyphosphoribosylaminopyrimidine deaminase activity"/>
    <property type="evidence" value="ECO:0007669"/>
    <property type="project" value="TreeGrafter"/>
</dbReference>
<protein>
    <submittedName>
        <fullName evidence="2">DRAP deaminase</fullName>
    </submittedName>
</protein>
<dbReference type="EMBL" id="AZHC01000003">
    <property type="protein sequence ID" value="OAA49397.1"/>
    <property type="molecule type" value="Genomic_DNA"/>
</dbReference>
<comment type="caution">
    <text evidence="2">The sequence shown here is derived from an EMBL/GenBank/DDBJ whole genome shotgun (WGS) entry which is preliminary data.</text>
</comment>
<dbReference type="AlphaFoldDB" id="A0A167ISS9"/>
<feature type="domain" description="CMP/dCMP-type deaminase" evidence="1">
    <location>
        <begin position="71"/>
        <end position="213"/>
    </location>
</feature>